<reference evidence="2 3" key="1">
    <citation type="submission" date="2015-12" db="EMBL/GenBank/DDBJ databases">
        <title>Genome sequence of Corynebacterium AS 1.542.</title>
        <authorList>
            <person name="Yang J."/>
            <person name="Yang S."/>
        </authorList>
    </citation>
    <scope>NUCLEOTIDE SEQUENCE [LARGE SCALE GENOMIC DNA]</scope>
    <source>
        <strain evidence="2 3">AS 1.542</strain>
    </source>
</reference>
<evidence type="ECO:0000313" key="2">
    <source>
        <dbReference type="EMBL" id="OKX84596.1"/>
    </source>
</evidence>
<feature type="transmembrane region" description="Helical" evidence="1">
    <location>
        <begin position="31"/>
        <end position="48"/>
    </location>
</feature>
<dbReference type="Proteomes" id="UP000186091">
    <property type="component" value="Unassembled WGS sequence"/>
</dbReference>
<evidence type="ECO:0008006" key="4">
    <source>
        <dbReference type="Google" id="ProtNLM"/>
    </source>
</evidence>
<comment type="caution">
    <text evidence="2">The sequence shown here is derived from an EMBL/GenBank/DDBJ whole genome shotgun (WGS) entry which is preliminary data.</text>
</comment>
<evidence type="ECO:0000256" key="1">
    <source>
        <dbReference type="SAM" id="Phobius"/>
    </source>
</evidence>
<evidence type="ECO:0000313" key="3">
    <source>
        <dbReference type="Proteomes" id="UP000186091"/>
    </source>
</evidence>
<dbReference type="AlphaFoldDB" id="A0AB36IFN2"/>
<name>A0AB36IFN2_CORGT</name>
<accession>A0AB36IFN2</accession>
<keyword evidence="1" id="KW-0472">Membrane</keyword>
<gene>
    <name evidence="2" type="ORF">AUP69_01615</name>
</gene>
<protein>
    <recommendedName>
        <fullName evidence="4">Protein-disulfide reductase</fullName>
    </recommendedName>
</protein>
<keyword evidence="1" id="KW-0812">Transmembrane</keyword>
<feature type="transmembrane region" description="Helical" evidence="1">
    <location>
        <begin position="7"/>
        <end position="25"/>
    </location>
</feature>
<organism evidence="2 3">
    <name type="scientific">Corynebacterium glutamicum</name>
    <name type="common">Brevibacterium saccharolyticum</name>
    <dbReference type="NCBI Taxonomy" id="1718"/>
    <lineage>
        <taxon>Bacteria</taxon>
        <taxon>Bacillati</taxon>
        <taxon>Actinomycetota</taxon>
        <taxon>Actinomycetes</taxon>
        <taxon>Mycobacteriales</taxon>
        <taxon>Corynebacteriaceae</taxon>
        <taxon>Corynebacterium</taxon>
    </lineage>
</organism>
<proteinExistence type="predicted"/>
<keyword evidence="1" id="KW-1133">Transmembrane helix</keyword>
<sequence>MNKFMRIRLLIVAILIVIYVVVAALDLSREVIAPIIIVGVAAAVFVPRGSRKKDATDKEVVA</sequence>
<dbReference type="EMBL" id="LOQT01000010">
    <property type="protein sequence ID" value="OKX84596.1"/>
    <property type="molecule type" value="Genomic_DNA"/>
</dbReference>
<dbReference type="RefSeq" id="WP_003856588.1">
    <property type="nucleotide sequence ID" value="NZ_BAYH01000026.1"/>
</dbReference>